<gene>
    <name evidence="4" type="ORF">M9Y10_003879</name>
</gene>
<feature type="transmembrane region" description="Helical" evidence="2">
    <location>
        <begin position="275"/>
        <end position="297"/>
    </location>
</feature>
<keyword evidence="2" id="KW-1133">Transmembrane helix</keyword>
<keyword evidence="2" id="KW-0472">Membrane</keyword>
<accession>A0ABR2JQH0</accession>
<evidence type="ECO:0000313" key="5">
    <source>
        <dbReference type="Proteomes" id="UP001470230"/>
    </source>
</evidence>
<sequence length="346" mass="39057">MPFLFIYIIFTSFAKTNTIFFEDIPQCSSGNVDTNCKTINTEFTQLNPLTSHFQNFVSNANISFQGCTFKNFQSQITNVAGIIYISNEHENPYFAFFQNCRFESNHLSSPIISILKVQADFNNDIFADNIIYQGSMIRLVGQNNFMFTCQFSHNTLNDQLFSFQSEHASSLISLSDNAFVHIQNCCFLVELNNANNFALHTDPNSKIMISQNTVFNCPINKAFFSHHKSTNSFIFDESTVYSSNKCNINIYNSNSTDPENPPDDDNDKEKKISKYLYIGIGAAAGAIVLGVIIFLLFRIGGKCKKLESKSAAEGLELEEKRSSYLLQEGDQGEEILPKENGEEKKD</sequence>
<organism evidence="4 5">
    <name type="scientific">Tritrichomonas musculus</name>
    <dbReference type="NCBI Taxonomy" id="1915356"/>
    <lineage>
        <taxon>Eukaryota</taxon>
        <taxon>Metamonada</taxon>
        <taxon>Parabasalia</taxon>
        <taxon>Tritrichomonadida</taxon>
        <taxon>Tritrichomonadidae</taxon>
        <taxon>Tritrichomonas</taxon>
    </lineage>
</organism>
<feature type="compositionally biased region" description="Basic and acidic residues" evidence="1">
    <location>
        <begin position="335"/>
        <end position="346"/>
    </location>
</feature>
<keyword evidence="2" id="KW-0812">Transmembrane</keyword>
<comment type="caution">
    <text evidence="4">The sequence shown here is derived from an EMBL/GenBank/DDBJ whole genome shotgun (WGS) entry which is preliminary data.</text>
</comment>
<dbReference type="Proteomes" id="UP001470230">
    <property type="component" value="Unassembled WGS sequence"/>
</dbReference>
<evidence type="ECO:0000313" key="4">
    <source>
        <dbReference type="EMBL" id="KAK8881149.1"/>
    </source>
</evidence>
<protein>
    <recommendedName>
        <fullName evidence="6">Right handed beta helix domain-containing protein</fullName>
    </recommendedName>
</protein>
<keyword evidence="3" id="KW-0732">Signal</keyword>
<feature type="region of interest" description="Disordered" evidence="1">
    <location>
        <begin position="323"/>
        <end position="346"/>
    </location>
</feature>
<evidence type="ECO:0000256" key="1">
    <source>
        <dbReference type="SAM" id="MobiDB-lite"/>
    </source>
</evidence>
<keyword evidence="5" id="KW-1185">Reference proteome</keyword>
<name>A0ABR2JQH0_9EUKA</name>
<feature type="signal peptide" evidence="3">
    <location>
        <begin position="1"/>
        <end position="16"/>
    </location>
</feature>
<reference evidence="4 5" key="1">
    <citation type="submission" date="2024-04" db="EMBL/GenBank/DDBJ databases">
        <title>Tritrichomonas musculus Genome.</title>
        <authorList>
            <person name="Alves-Ferreira E."/>
            <person name="Grigg M."/>
            <person name="Lorenzi H."/>
            <person name="Galac M."/>
        </authorList>
    </citation>
    <scope>NUCLEOTIDE SEQUENCE [LARGE SCALE GENOMIC DNA]</scope>
    <source>
        <strain evidence="4 5">EAF2021</strain>
    </source>
</reference>
<evidence type="ECO:0008006" key="6">
    <source>
        <dbReference type="Google" id="ProtNLM"/>
    </source>
</evidence>
<feature type="chain" id="PRO_5045124746" description="Right handed beta helix domain-containing protein" evidence="3">
    <location>
        <begin position="17"/>
        <end position="346"/>
    </location>
</feature>
<proteinExistence type="predicted"/>
<evidence type="ECO:0000256" key="2">
    <source>
        <dbReference type="SAM" id="Phobius"/>
    </source>
</evidence>
<evidence type="ECO:0000256" key="3">
    <source>
        <dbReference type="SAM" id="SignalP"/>
    </source>
</evidence>
<dbReference type="EMBL" id="JAPFFF010000010">
    <property type="protein sequence ID" value="KAK8881149.1"/>
    <property type="molecule type" value="Genomic_DNA"/>
</dbReference>